<evidence type="ECO:0000313" key="6">
    <source>
        <dbReference type="Proteomes" id="UP000018208"/>
    </source>
</evidence>
<feature type="compositionally biased region" description="Basic and acidic residues" evidence="2">
    <location>
        <begin position="362"/>
        <end position="371"/>
    </location>
</feature>
<proteinExistence type="predicted"/>
<gene>
    <name evidence="4" type="ORF">SS50377_18992</name>
    <name evidence="5" type="ORF">SS50377_28532</name>
</gene>
<dbReference type="CDD" id="cd00060">
    <property type="entry name" value="FHA"/>
    <property type="match status" value="1"/>
</dbReference>
<dbReference type="Proteomes" id="UP000018208">
    <property type="component" value="Unassembled WGS sequence"/>
</dbReference>
<dbReference type="VEuPathDB" id="GiardiaDB:SS50377_28532"/>
<protein>
    <submittedName>
        <fullName evidence="5">FHA domain-containing protein</fullName>
    </submittedName>
</protein>
<accession>V6LD82</accession>
<dbReference type="InterPro" id="IPR050923">
    <property type="entry name" value="Cell_Proc_Reg/RNA_Proc"/>
</dbReference>
<feature type="coiled-coil region" evidence="1">
    <location>
        <begin position="208"/>
        <end position="242"/>
    </location>
</feature>
<dbReference type="Gene3D" id="2.60.200.20">
    <property type="match status" value="1"/>
</dbReference>
<feature type="compositionally biased region" description="Basic and acidic residues" evidence="2">
    <location>
        <begin position="271"/>
        <end position="288"/>
    </location>
</feature>
<organism evidence="4">
    <name type="scientific">Spironucleus salmonicida</name>
    <dbReference type="NCBI Taxonomy" id="348837"/>
    <lineage>
        <taxon>Eukaryota</taxon>
        <taxon>Metamonada</taxon>
        <taxon>Diplomonadida</taxon>
        <taxon>Hexamitidae</taxon>
        <taxon>Hexamitinae</taxon>
        <taxon>Spironucleus</taxon>
    </lineage>
</organism>
<feature type="region of interest" description="Disordered" evidence="2">
    <location>
        <begin position="271"/>
        <end position="371"/>
    </location>
</feature>
<dbReference type="SUPFAM" id="SSF49879">
    <property type="entry name" value="SMAD/FHA domain"/>
    <property type="match status" value="1"/>
</dbReference>
<keyword evidence="1" id="KW-0175">Coiled coil</keyword>
<dbReference type="SMART" id="SM00240">
    <property type="entry name" value="FHA"/>
    <property type="match status" value="1"/>
</dbReference>
<dbReference type="PANTHER" id="PTHR23308">
    <property type="entry name" value="NUCLEAR INHIBITOR OF PROTEIN PHOSPHATASE-1"/>
    <property type="match status" value="1"/>
</dbReference>
<evidence type="ECO:0000313" key="5">
    <source>
        <dbReference type="EMBL" id="KAH0569578.1"/>
    </source>
</evidence>
<evidence type="ECO:0000259" key="3">
    <source>
        <dbReference type="PROSITE" id="PS50006"/>
    </source>
</evidence>
<dbReference type="InterPro" id="IPR000253">
    <property type="entry name" value="FHA_dom"/>
</dbReference>
<dbReference type="EMBL" id="KI546169">
    <property type="protein sequence ID" value="EST41636.1"/>
    <property type="molecule type" value="Genomic_DNA"/>
</dbReference>
<dbReference type="OrthoDB" id="444265at2759"/>
<reference evidence="5" key="2">
    <citation type="submission" date="2020-12" db="EMBL/GenBank/DDBJ databases">
        <title>New Spironucleus salmonicida genome in near-complete chromosomes.</title>
        <authorList>
            <person name="Xu F."/>
            <person name="Kurt Z."/>
            <person name="Jimenez-Gonzalez A."/>
            <person name="Astvaldsson A."/>
            <person name="Andersson J.O."/>
            <person name="Svard S.G."/>
        </authorList>
    </citation>
    <scope>NUCLEOTIDE SEQUENCE</scope>
    <source>
        <strain evidence="5">ATCC 50377</strain>
    </source>
</reference>
<sequence>MLHAAFVDQVRTQQTPSRVTIAKLNPENQTHDRPHSYACIVAGRSPTSDIVLRDPSTSRLHCIIYFKNDTPFIRDLDSRIGTIVNGQQIPSFKDFPVAKNDVISLAGERFLIVSFDQKGMKSVVPASEILQETVVNCPFCGGQAYSFSEAMKAVIAEIDLVSAENDKMLKDQQYQRERIVEIQSNLARIYSLHSAHYANVIQGRNLMNEEAENRANLEGEELVKEELRMSQLSQISAKMEEEAKKVQFNEKSPEIIKKSVFSSFVSLFKSKKAEEGEPEAKSVREHKPTPFAGKIEYEEEEAEKEGNDNVLETVQQQVVEEKHEGEEEEKNGVEMEESATEKGEEQQEKKSESSDKPPSYHFEGEQKQNEE</sequence>
<dbReference type="InterPro" id="IPR008984">
    <property type="entry name" value="SMAD_FHA_dom_sf"/>
</dbReference>
<dbReference type="EMBL" id="AUWU02000009">
    <property type="protein sequence ID" value="KAH0569578.1"/>
    <property type="molecule type" value="Genomic_DNA"/>
</dbReference>
<reference evidence="4 5" key="1">
    <citation type="journal article" date="2014" name="PLoS Genet.">
        <title>The Genome of Spironucleus salmonicida Highlights a Fish Pathogen Adapted to Fluctuating Environments.</title>
        <authorList>
            <person name="Xu F."/>
            <person name="Jerlstrom-Hultqvist J."/>
            <person name="Einarsson E."/>
            <person name="Astvaldsson A."/>
            <person name="Svard S.G."/>
            <person name="Andersson J.O."/>
        </authorList>
    </citation>
    <scope>NUCLEOTIDE SEQUENCE</scope>
    <source>
        <strain evidence="5">ATCC 50377</strain>
    </source>
</reference>
<feature type="compositionally biased region" description="Basic and acidic residues" evidence="2">
    <location>
        <begin position="319"/>
        <end position="355"/>
    </location>
</feature>
<evidence type="ECO:0000256" key="1">
    <source>
        <dbReference type="SAM" id="Coils"/>
    </source>
</evidence>
<feature type="domain" description="FHA" evidence="3">
    <location>
        <begin position="40"/>
        <end position="89"/>
    </location>
</feature>
<name>V6LD82_9EUKA</name>
<evidence type="ECO:0000313" key="4">
    <source>
        <dbReference type="EMBL" id="EST41636.1"/>
    </source>
</evidence>
<dbReference type="AlphaFoldDB" id="V6LD82"/>
<dbReference type="Pfam" id="PF00498">
    <property type="entry name" value="FHA"/>
    <property type="match status" value="1"/>
</dbReference>
<dbReference type="PROSITE" id="PS50006">
    <property type="entry name" value="FHA_DOMAIN"/>
    <property type="match status" value="1"/>
</dbReference>
<evidence type="ECO:0000256" key="2">
    <source>
        <dbReference type="SAM" id="MobiDB-lite"/>
    </source>
</evidence>
<keyword evidence="6" id="KW-1185">Reference proteome</keyword>